<protein>
    <submittedName>
        <fullName evidence="3">Putative histone-like DNA-binding protein</fullName>
    </submittedName>
</protein>
<proteinExistence type="predicted"/>
<organism evidence="3 4">
    <name type="scientific">Flavobacterium aciduliphilum</name>
    <dbReference type="NCBI Taxonomy" id="1101402"/>
    <lineage>
        <taxon>Bacteria</taxon>
        <taxon>Pseudomonadati</taxon>
        <taxon>Bacteroidota</taxon>
        <taxon>Flavobacteriia</taxon>
        <taxon>Flavobacteriales</taxon>
        <taxon>Flavobacteriaceae</taxon>
        <taxon>Flavobacterium</taxon>
    </lineage>
</organism>
<reference evidence="3 4" key="1">
    <citation type="submission" date="2018-06" db="EMBL/GenBank/DDBJ databases">
        <title>Genomic Encyclopedia of Archaeal and Bacterial Type Strains, Phase II (KMG-II): from individual species to whole genera.</title>
        <authorList>
            <person name="Goeker M."/>
        </authorList>
    </citation>
    <scope>NUCLEOTIDE SEQUENCE [LARGE SCALE GENOMIC DNA]</scope>
    <source>
        <strain evidence="3 4">DSM 25663</strain>
    </source>
</reference>
<dbReference type="NCBIfam" id="TIGR01201">
    <property type="entry name" value="HU_rel"/>
    <property type="match status" value="1"/>
</dbReference>
<evidence type="ECO:0000313" key="3">
    <source>
        <dbReference type="EMBL" id="RAR71743.1"/>
    </source>
</evidence>
<evidence type="ECO:0000313" key="4">
    <source>
        <dbReference type="Proteomes" id="UP000248840"/>
    </source>
</evidence>
<dbReference type="RefSeq" id="WP_112113205.1">
    <property type="nucleotide sequence ID" value="NZ_QLSZ01000006.1"/>
</dbReference>
<dbReference type="InterPro" id="IPR010992">
    <property type="entry name" value="IHF-like_DNA-bd_dom_sf"/>
</dbReference>
<dbReference type="Proteomes" id="UP000248840">
    <property type="component" value="Unassembled WGS sequence"/>
</dbReference>
<dbReference type="Pfam" id="PF18291">
    <property type="entry name" value="HU-HIG"/>
    <property type="match status" value="1"/>
</dbReference>
<name>A0A328YF12_9FLAO</name>
<dbReference type="SUPFAM" id="SSF47729">
    <property type="entry name" value="IHF-like DNA-binding proteins"/>
    <property type="match status" value="1"/>
</dbReference>
<dbReference type="OrthoDB" id="9809801at2"/>
<gene>
    <name evidence="3" type="ORF">CLV55_10694</name>
</gene>
<sequence>MPVKFKMVPKKNVLVHPPEIKYYPCAVSQGEVDLDDLAEVVASRSTVSRADCYGVIYGLTQVIGEMLSDGKIVKIDALGSLKLTLQGTPADSEAELGKSNIKKVNVIYKPAKELKNKLKRITFKRIR</sequence>
<dbReference type="InterPro" id="IPR005902">
    <property type="entry name" value="HU_DNA-bd_put"/>
</dbReference>
<dbReference type="AlphaFoldDB" id="A0A328YF12"/>
<dbReference type="EMBL" id="QLSZ01000006">
    <property type="protein sequence ID" value="RAR71743.1"/>
    <property type="molecule type" value="Genomic_DNA"/>
</dbReference>
<evidence type="ECO:0000259" key="2">
    <source>
        <dbReference type="Pfam" id="PF18291"/>
    </source>
</evidence>
<keyword evidence="1 3" id="KW-0238">DNA-binding</keyword>
<dbReference type="GO" id="GO:0003677">
    <property type="term" value="F:DNA binding"/>
    <property type="evidence" value="ECO:0007669"/>
    <property type="project" value="UniProtKB-KW"/>
</dbReference>
<comment type="caution">
    <text evidence="3">The sequence shown here is derived from an EMBL/GenBank/DDBJ whole genome shotgun (WGS) entry which is preliminary data.</text>
</comment>
<dbReference type="InterPro" id="IPR041607">
    <property type="entry name" value="HU-HIG"/>
</dbReference>
<accession>A0A328YF12</accession>
<evidence type="ECO:0000256" key="1">
    <source>
        <dbReference type="ARBA" id="ARBA00023125"/>
    </source>
</evidence>
<keyword evidence="4" id="KW-1185">Reference proteome</keyword>
<feature type="domain" description="HU" evidence="2">
    <location>
        <begin position="1"/>
        <end position="125"/>
    </location>
</feature>